<evidence type="ECO:0000313" key="5">
    <source>
        <dbReference type="EMBL" id="VDI82150.1"/>
    </source>
</evidence>
<dbReference type="InterPro" id="IPR003599">
    <property type="entry name" value="Ig_sub"/>
</dbReference>
<dbReference type="GO" id="GO:0005615">
    <property type="term" value="C:extracellular space"/>
    <property type="evidence" value="ECO:0007669"/>
    <property type="project" value="TreeGrafter"/>
</dbReference>
<dbReference type="InterPro" id="IPR007110">
    <property type="entry name" value="Ig-like_dom"/>
</dbReference>
<dbReference type="Pfam" id="PF23334">
    <property type="entry name" value="VWC2L_2nd"/>
    <property type="match status" value="1"/>
</dbReference>
<feature type="domain" description="Ig-like" evidence="4">
    <location>
        <begin position="46"/>
        <end position="113"/>
    </location>
</feature>
<dbReference type="SMART" id="SM00409">
    <property type="entry name" value="IG"/>
    <property type="match status" value="1"/>
</dbReference>
<evidence type="ECO:0000259" key="4">
    <source>
        <dbReference type="PROSITE" id="PS50835"/>
    </source>
</evidence>
<dbReference type="PROSITE" id="PS50835">
    <property type="entry name" value="IG_LIKE"/>
    <property type="match status" value="1"/>
</dbReference>
<dbReference type="PANTHER" id="PTHR46252:SF3">
    <property type="entry name" value="KIELIN_CHORDIN-LIKE PROTEIN"/>
    <property type="match status" value="1"/>
</dbReference>
<sequence>MYKLANLTVLLFMTLFSQIHALTEIEGRVGDRVILQCQTFENRSQWIRGNTVYGDRGIININLPHKDKLKIVGNIQRGEYNLQIENVSRADAGVYKCIKTIDGNVNTTEVLLNIVDDIDSETDKSTLYTVTETTSTETHIDADVTLGTILAYVTSISVIILVIFIATVIHLCVTKRHTRKYFLKMSNNHNKENNDDRIGAYELIDRNVSTYTNQDVENRVGKITNDTTVDTSPIADNTKVKEYLEMTTDNVMLPVRSVNENQDGTGNSYLLLQDNRLAEPNHYNKMLKFFFSLTSCCIILGLFVNAKPQTDGCYKDGKYYQEGSNFQPRPCEHCSCNQGNVSCTVAECLVTLCVDPINDPNMCCPVCPNGRNCLARDRIIPAGRKVYLNEHTICQCPDRISLDMTVLVATCYQTVDSLPIHKIVGK</sequence>
<feature type="transmembrane region" description="Helical" evidence="1">
    <location>
        <begin position="286"/>
        <end position="304"/>
    </location>
</feature>
<proteinExistence type="predicted"/>
<dbReference type="InterPro" id="IPR013783">
    <property type="entry name" value="Ig-like_fold"/>
</dbReference>
<dbReference type="InterPro" id="IPR057856">
    <property type="entry name" value="VWC2L_C"/>
</dbReference>
<keyword evidence="2" id="KW-0732">Signal</keyword>
<dbReference type="EMBL" id="UYJE01010328">
    <property type="protein sequence ID" value="VDI82150.1"/>
    <property type="molecule type" value="Genomic_DNA"/>
</dbReference>
<dbReference type="GO" id="GO:0045202">
    <property type="term" value="C:synapse"/>
    <property type="evidence" value="ECO:0007669"/>
    <property type="project" value="UniProtKB-SubCell"/>
</dbReference>
<evidence type="ECO:0000313" key="6">
    <source>
        <dbReference type="Proteomes" id="UP000596742"/>
    </source>
</evidence>
<keyword evidence="1" id="KW-0472">Membrane</keyword>
<dbReference type="Proteomes" id="UP000596742">
    <property type="component" value="Unassembled WGS sequence"/>
</dbReference>
<gene>
    <name evidence="5" type="ORF">MGAL_10B090087</name>
</gene>
<dbReference type="SUPFAM" id="SSF48726">
    <property type="entry name" value="Immunoglobulin"/>
    <property type="match status" value="1"/>
</dbReference>
<feature type="chain" id="PRO_5033052313" description="VWFC domain-containing protein" evidence="2">
    <location>
        <begin position="22"/>
        <end position="426"/>
    </location>
</feature>
<dbReference type="AlphaFoldDB" id="A0A8B6HNV1"/>
<dbReference type="Gene3D" id="6.20.200.20">
    <property type="match status" value="1"/>
</dbReference>
<feature type="transmembrane region" description="Helical" evidence="1">
    <location>
        <begin position="149"/>
        <end position="173"/>
    </location>
</feature>
<dbReference type="SMART" id="SM00214">
    <property type="entry name" value="VWC"/>
    <property type="match status" value="1"/>
</dbReference>
<keyword evidence="6" id="KW-1185">Reference proteome</keyword>
<dbReference type="GO" id="GO:0032281">
    <property type="term" value="C:AMPA glutamate receptor complex"/>
    <property type="evidence" value="ECO:0007669"/>
    <property type="project" value="TreeGrafter"/>
</dbReference>
<organism evidence="5 6">
    <name type="scientific">Mytilus galloprovincialis</name>
    <name type="common">Mediterranean mussel</name>
    <dbReference type="NCBI Taxonomy" id="29158"/>
    <lineage>
        <taxon>Eukaryota</taxon>
        <taxon>Metazoa</taxon>
        <taxon>Spiralia</taxon>
        <taxon>Lophotrochozoa</taxon>
        <taxon>Mollusca</taxon>
        <taxon>Bivalvia</taxon>
        <taxon>Autobranchia</taxon>
        <taxon>Pteriomorphia</taxon>
        <taxon>Mytilida</taxon>
        <taxon>Mytiloidea</taxon>
        <taxon>Mytilidae</taxon>
        <taxon>Mytilinae</taxon>
        <taxon>Mytilus</taxon>
    </lineage>
</organism>
<evidence type="ECO:0000259" key="3">
    <source>
        <dbReference type="PROSITE" id="PS50184"/>
    </source>
</evidence>
<dbReference type="GO" id="GO:0030514">
    <property type="term" value="P:negative regulation of BMP signaling pathway"/>
    <property type="evidence" value="ECO:0007669"/>
    <property type="project" value="TreeGrafter"/>
</dbReference>
<keyword evidence="1" id="KW-1133">Transmembrane helix</keyword>
<evidence type="ECO:0000256" key="1">
    <source>
        <dbReference type="SAM" id="Phobius"/>
    </source>
</evidence>
<protein>
    <recommendedName>
        <fullName evidence="7">VWFC domain-containing protein</fullName>
    </recommendedName>
</protein>
<comment type="caution">
    <text evidence="5">The sequence shown here is derived from an EMBL/GenBank/DDBJ whole genome shotgun (WGS) entry which is preliminary data.</text>
</comment>
<name>A0A8B6HNV1_MYTGA</name>
<dbReference type="OrthoDB" id="10028801at2759"/>
<dbReference type="PROSITE" id="PS01208">
    <property type="entry name" value="VWFC_1"/>
    <property type="match status" value="1"/>
</dbReference>
<dbReference type="Pfam" id="PF23331">
    <property type="entry name" value="VWC2L_C"/>
    <property type="match status" value="1"/>
</dbReference>
<dbReference type="InterPro" id="IPR036179">
    <property type="entry name" value="Ig-like_dom_sf"/>
</dbReference>
<dbReference type="InterPro" id="IPR013106">
    <property type="entry name" value="Ig_V-set"/>
</dbReference>
<evidence type="ECO:0008006" key="7">
    <source>
        <dbReference type="Google" id="ProtNLM"/>
    </source>
</evidence>
<evidence type="ECO:0000256" key="2">
    <source>
        <dbReference type="SAM" id="SignalP"/>
    </source>
</evidence>
<feature type="domain" description="VWFC" evidence="3">
    <location>
        <begin position="311"/>
        <end position="368"/>
    </location>
</feature>
<dbReference type="Pfam" id="PF07686">
    <property type="entry name" value="V-set"/>
    <property type="match status" value="1"/>
</dbReference>
<dbReference type="InterPro" id="IPR042979">
    <property type="entry name" value="VWC2/VWC2L"/>
</dbReference>
<dbReference type="PROSITE" id="PS50184">
    <property type="entry name" value="VWFC_2"/>
    <property type="match status" value="1"/>
</dbReference>
<dbReference type="SUPFAM" id="SSF57603">
    <property type="entry name" value="FnI-like domain"/>
    <property type="match status" value="1"/>
</dbReference>
<dbReference type="PANTHER" id="PTHR46252">
    <property type="entry name" value="BRORIN FAMILY MEMBER"/>
    <property type="match status" value="1"/>
</dbReference>
<keyword evidence="1" id="KW-0812">Transmembrane</keyword>
<feature type="signal peptide" evidence="2">
    <location>
        <begin position="1"/>
        <end position="21"/>
    </location>
</feature>
<accession>A0A8B6HNV1</accession>
<reference evidence="5" key="1">
    <citation type="submission" date="2018-11" db="EMBL/GenBank/DDBJ databases">
        <authorList>
            <person name="Alioto T."/>
            <person name="Alioto T."/>
        </authorList>
    </citation>
    <scope>NUCLEOTIDE SEQUENCE</scope>
</reference>
<dbReference type="InterPro" id="IPR001007">
    <property type="entry name" value="VWF_dom"/>
</dbReference>
<dbReference type="Gene3D" id="2.60.40.10">
    <property type="entry name" value="Immunoglobulins"/>
    <property type="match status" value="1"/>
</dbReference>